<evidence type="ECO:0000256" key="5">
    <source>
        <dbReference type="ARBA" id="ARBA00022692"/>
    </source>
</evidence>
<dbReference type="GO" id="GO:0099621">
    <property type="term" value="F:undecaprenyl-phosphate 4-deoxy-4-formamido-L-arabinose transferase activity"/>
    <property type="evidence" value="ECO:0007669"/>
    <property type="project" value="TreeGrafter"/>
</dbReference>
<dbReference type="GO" id="GO:0005886">
    <property type="term" value="C:plasma membrane"/>
    <property type="evidence" value="ECO:0007669"/>
    <property type="project" value="TreeGrafter"/>
</dbReference>
<evidence type="ECO:0000259" key="10">
    <source>
        <dbReference type="Pfam" id="PF00535"/>
    </source>
</evidence>
<keyword evidence="2" id="KW-1003">Cell membrane</keyword>
<keyword evidence="5 9" id="KW-0812">Transmembrane</keyword>
<dbReference type="AlphaFoldDB" id="A0A6M1QUZ0"/>
<keyword evidence="8 9" id="KW-0472">Membrane</keyword>
<evidence type="ECO:0000256" key="2">
    <source>
        <dbReference type="ARBA" id="ARBA00022475"/>
    </source>
</evidence>
<dbReference type="Pfam" id="PF00535">
    <property type="entry name" value="Glycos_transf_2"/>
    <property type="match status" value="1"/>
</dbReference>
<evidence type="ECO:0000256" key="9">
    <source>
        <dbReference type="SAM" id="Phobius"/>
    </source>
</evidence>
<organism evidence="11 12">
    <name type="scientific">Nocardioides turkmenicus</name>
    <dbReference type="NCBI Taxonomy" id="2711220"/>
    <lineage>
        <taxon>Bacteria</taxon>
        <taxon>Bacillati</taxon>
        <taxon>Actinomycetota</taxon>
        <taxon>Actinomycetes</taxon>
        <taxon>Propionibacteriales</taxon>
        <taxon>Nocardioidaceae</taxon>
        <taxon>Nocardioides</taxon>
    </lineage>
</organism>
<dbReference type="InterPro" id="IPR001173">
    <property type="entry name" value="Glyco_trans_2-like"/>
</dbReference>
<keyword evidence="6" id="KW-0448">Lipopolysaccharide biosynthesis</keyword>
<reference evidence="11 12" key="1">
    <citation type="submission" date="2020-02" db="EMBL/GenBank/DDBJ databases">
        <title>Whole-genome analyses of novel actinobacteria.</title>
        <authorList>
            <person name="Sahin N."/>
        </authorList>
    </citation>
    <scope>NUCLEOTIDE SEQUENCE [LARGE SCALE GENOMIC DNA]</scope>
    <source>
        <strain evidence="11 12">KC13</strain>
    </source>
</reference>
<evidence type="ECO:0000256" key="4">
    <source>
        <dbReference type="ARBA" id="ARBA00022679"/>
    </source>
</evidence>
<evidence type="ECO:0000313" key="12">
    <source>
        <dbReference type="Proteomes" id="UP000483261"/>
    </source>
</evidence>
<dbReference type="EMBL" id="JAALAA010000002">
    <property type="protein sequence ID" value="NGN91664.1"/>
    <property type="molecule type" value="Genomic_DNA"/>
</dbReference>
<feature type="transmembrane region" description="Helical" evidence="9">
    <location>
        <begin position="273"/>
        <end position="298"/>
    </location>
</feature>
<feature type="domain" description="Glycosyltransferase 2-like" evidence="10">
    <location>
        <begin position="8"/>
        <end position="132"/>
    </location>
</feature>
<evidence type="ECO:0000256" key="3">
    <source>
        <dbReference type="ARBA" id="ARBA00022676"/>
    </source>
</evidence>
<evidence type="ECO:0000313" key="11">
    <source>
        <dbReference type="EMBL" id="NGN91664.1"/>
    </source>
</evidence>
<protein>
    <submittedName>
        <fullName evidence="11">Glycosyltransferase</fullName>
    </submittedName>
</protein>
<dbReference type="InterPro" id="IPR050256">
    <property type="entry name" value="Glycosyltransferase_2"/>
</dbReference>
<sequence>MSLTHTVSVVIPVYRGADTLPDLVSEIVDLAEPFVTTDGHQGRIAEILLVHDHGPDTSDLAIRQLAEKYDNVRPIWLSRNFGQHAATLAGLASSGSDWIVTMDEDGQHDPAYIGPMLDTALRERAALVYARPTNLAPHGPVRNLTSRGSKAVVDRLMPGGSARQFNSFRLILGEYGRSVSAYAANGVYLDVALSWVISDVATCPVELREEGERPSGYNYRSLMSHFWRMVLTGGTRLLRVVSICGALLAASGIVLAVALVVARLAGGVPVQGWTSLMAAVLVCSGAIMLTLGVIAEYLGVAVNMAMGKPLYVIVSDPANGPLRDGPLPGRAE</sequence>
<comment type="caution">
    <text evidence="11">The sequence shown here is derived from an EMBL/GenBank/DDBJ whole genome shotgun (WGS) entry which is preliminary data.</text>
</comment>
<dbReference type="PANTHER" id="PTHR48090:SF3">
    <property type="entry name" value="UNDECAPRENYL-PHOSPHATE 4-DEOXY-4-FORMAMIDO-L-ARABINOSE TRANSFERASE"/>
    <property type="match status" value="1"/>
</dbReference>
<evidence type="ECO:0000256" key="8">
    <source>
        <dbReference type="ARBA" id="ARBA00023136"/>
    </source>
</evidence>
<keyword evidence="4 11" id="KW-0808">Transferase</keyword>
<dbReference type="InterPro" id="IPR029044">
    <property type="entry name" value="Nucleotide-diphossugar_trans"/>
</dbReference>
<evidence type="ECO:0000256" key="6">
    <source>
        <dbReference type="ARBA" id="ARBA00022985"/>
    </source>
</evidence>
<keyword evidence="3" id="KW-0328">Glycosyltransferase</keyword>
<keyword evidence="7 9" id="KW-1133">Transmembrane helix</keyword>
<dbReference type="RefSeq" id="WP_165109436.1">
    <property type="nucleotide sequence ID" value="NZ_JAALAA010000002.1"/>
</dbReference>
<accession>A0A6M1QUZ0</accession>
<evidence type="ECO:0000256" key="1">
    <source>
        <dbReference type="ARBA" id="ARBA00006739"/>
    </source>
</evidence>
<name>A0A6M1QUZ0_9ACTN</name>
<comment type="similarity">
    <text evidence="1">Belongs to the glycosyltransferase 2 family.</text>
</comment>
<evidence type="ECO:0000256" key="7">
    <source>
        <dbReference type="ARBA" id="ARBA00022989"/>
    </source>
</evidence>
<gene>
    <name evidence="11" type="ORF">G5C66_02775</name>
</gene>
<dbReference type="Gene3D" id="3.90.550.10">
    <property type="entry name" value="Spore Coat Polysaccharide Biosynthesis Protein SpsA, Chain A"/>
    <property type="match status" value="1"/>
</dbReference>
<proteinExistence type="inferred from homology"/>
<dbReference type="SUPFAM" id="SSF53448">
    <property type="entry name" value="Nucleotide-diphospho-sugar transferases"/>
    <property type="match status" value="1"/>
</dbReference>
<dbReference type="PANTHER" id="PTHR48090">
    <property type="entry name" value="UNDECAPRENYL-PHOSPHATE 4-DEOXY-4-FORMAMIDO-L-ARABINOSE TRANSFERASE-RELATED"/>
    <property type="match status" value="1"/>
</dbReference>
<feature type="transmembrane region" description="Helical" evidence="9">
    <location>
        <begin position="237"/>
        <end position="261"/>
    </location>
</feature>
<keyword evidence="12" id="KW-1185">Reference proteome</keyword>
<dbReference type="GO" id="GO:0009103">
    <property type="term" value="P:lipopolysaccharide biosynthetic process"/>
    <property type="evidence" value="ECO:0007669"/>
    <property type="project" value="UniProtKB-KW"/>
</dbReference>
<dbReference type="Proteomes" id="UP000483261">
    <property type="component" value="Unassembled WGS sequence"/>
</dbReference>